<keyword evidence="3" id="KW-1185">Reference proteome</keyword>
<evidence type="ECO:0000256" key="1">
    <source>
        <dbReference type="SAM" id="MobiDB-lite"/>
    </source>
</evidence>
<evidence type="ECO:0000313" key="3">
    <source>
        <dbReference type="Proteomes" id="UP000657918"/>
    </source>
</evidence>
<sequence>MIFIGVDGIIASQYARIDCNVTDDTDVTAFLMVKNIAENFTGSFAHNYVYDKGFIDSIPPPVIDKLQKLKVFQLRLGIFCSIMNRCAIIEHNKLLHVPLKKPFILDPITLTPIPPSRAHVVTPSHSTIDATVGTPNIFSLLDHNASSMSKDDDLPKKYQFQSKSHHD</sequence>
<reference evidence="2 3" key="1">
    <citation type="submission" date="2020-10" db="EMBL/GenBank/DDBJ databases">
        <title>Plant Genome Project.</title>
        <authorList>
            <person name="Zhang R.-G."/>
        </authorList>
    </citation>
    <scope>NUCLEOTIDE SEQUENCE [LARGE SCALE GENOMIC DNA]</scope>
    <source>
        <strain evidence="2">FAFU-HL-1</strain>
        <tissue evidence="2">Leaf</tissue>
    </source>
</reference>
<dbReference type="AlphaFoldDB" id="A0A835MCI8"/>
<dbReference type="OrthoDB" id="860665at2759"/>
<feature type="region of interest" description="Disordered" evidence="1">
    <location>
        <begin position="147"/>
        <end position="167"/>
    </location>
</feature>
<dbReference type="Proteomes" id="UP000657918">
    <property type="component" value="Unassembled WGS sequence"/>
</dbReference>
<gene>
    <name evidence="2" type="ORF">SADUNF_Sadunf19G0063500</name>
</gene>
<accession>A0A835MCI8</accession>
<organism evidence="2 3">
    <name type="scientific">Salix dunnii</name>
    <dbReference type="NCBI Taxonomy" id="1413687"/>
    <lineage>
        <taxon>Eukaryota</taxon>
        <taxon>Viridiplantae</taxon>
        <taxon>Streptophyta</taxon>
        <taxon>Embryophyta</taxon>
        <taxon>Tracheophyta</taxon>
        <taxon>Spermatophyta</taxon>
        <taxon>Magnoliopsida</taxon>
        <taxon>eudicotyledons</taxon>
        <taxon>Gunneridae</taxon>
        <taxon>Pentapetalae</taxon>
        <taxon>rosids</taxon>
        <taxon>fabids</taxon>
        <taxon>Malpighiales</taxon>
        <taxon>Salicaceae</taxon>
        <taxon>Saliceae</taxon>
        <taxon>Salix</taxon>
    </lineage>
</organism>
<protein>
    <submittedName>
        <fullName evidence="2">Uncharacterized protein</fullName>
    </submittedName>
</protein>
<name>A0A835MCI8_9ROSI</name>
<comment type="caution">
    <text evidence="2">The sequence shown here is derived from an EMBL/GenBank/DDBJ whole genome shotgun (WGS) entry which is preliminary data.</text>
</comment>
<evidence type="ECO:0000313" key="2">
    <source>
        <dbReference type="EMBL" id="KAF9661387.1"/>
    </source>
</evidence>
<proteinExistence type="predicted"/>
<dbReference type="EMBL" id="JADGMS010000019">
    <property type="protein sequence ID" value="KAF9661387.1"/>
    <property type="molecule type" value="Genomic_DNA"/>
</dbReference>